<evidence type="ECO:0000313" key="1">
    <source>
        <dbReference type="EMBL" id="VTT78202.1"/>
    </source>
</evidence>
<name>A0A9Q9RUR8_FUSFU</name>
<evidence type="ECO:0000313" key="2">
    <source>
        <dbReference type="Proteomes" id="UP000760494"/>
    </source>
</evidence>
<dbReference type="Proteomes" id="UP000760494">
    <property type="component" value="Unassembled WGS sequence"/>
</dbReference>
<proteinExistence type="predicted"/>
<reference evidence="1" key="1">
    <citation type="submission" date="2019-05" db="EMBL/GenBank/DDBJ databases">
        <authorList>
            <person name="Piombo E."/>
        </authorList>
    </citation>
    <scope>NUCLEOTIDE SEQUENCE</scope>
    <source>
        <strain evidence="1">C2S</strain>
    </source>
</reference>
<protein>
    <submittedName>
        <fullName evidence="1">Uncharacterized protein</fullName>
    </submittedName>
</protein>
<accession>A0A9Q9RUR8</accession>
<dbReference type="EMBL" id="CABFJX010000391">
    <property type="protein sequence ID" value="VTT78202.1"/>
    <property type="molecule type" value="Genomic_DNA"/>
</dbReference>
<gene>
    <name evidence="1" type="ORF">C2S_10921</name>
</gene>
<organism evidence="1 2">
    <name type="scientific">Fusarium fujikuroi</name>
    <name type="common">Bakanae and foot rot disease fungus</name>
    <name type="synonym">Gibberella fujikuroi</name>
    <dbReference type="NCBI Taxonomy" id="5127"/>
    <lineage>
        <taxon>Eukaryota</taxon>
        <taxon>Fungi</taxon>
        <taxon>Dikarya</taxon>
        <taxon>Ascomycota</taxon>
        <taxon>Pezizomycotina</taxon>
        <taxon>Sordariomycetes</taxon>
        <taxon>Hypocreomycetidae</taxon>
        <taxon>Hypocreales</taxon>
        <taxon>Nectriaceae</taxon>
        <taxon>Fusarium</taxon>
        <taxon>Fusarium fujikuroi species complex</taxon>
    </lineage>
</organism>
<sequence>MRSSISALVKQGQIRTSNEFSSACVKGCYGRKYNHCGLSLTLQRVGSSSSNIILSPLIPDARIPIWYLDDAAAYRQSEWLLMFNISCEAGPGEERIERLSRRARLYRKT</sequence>
<dbReference type="AlphaFoldDB" id="A0A9Q9RUR8"/>
<comment type="caution">
    <text evidence="1">The sequence shown here is derived from an EMBL/GenBank/DDBJ whole genome shotgun (WGS) entry which is preliminary data.</text>
</comment>